<dbReference type="EMBL" id="VBTH01000034">
    <property type="protein sequence ID" value="TLQ02836.1"/>
    <property type="molecule type" value="Genomic_DNA"/>
</dbReference>
<dbReference type="GO" id="GO:0016075">
    <property type="term" value="P:rRNA catabolic process"/>
    <property type="evidence" value="ECO:0007669"/>
    <property type="project" value="TreeGrafter"/>
</dbReference>
<dbReference type="RefSeq" id="WP_138474985.1">
    <property type="nucleotide sequence ID" value="NZ_VBTH01000034.1"/>
</dbReference>
<comment type="caution">
    <text evidence="3">The sequence shown here is derived from an EMBL/GenBank/DDBJ whole genome shotgun (WGS) entry which is preliminary data.</text>
</comment>
<dbReference type="OrthoDB" id="9808744at2"/>
<name>A0A5R9BQ97_9LACO</name>
<proteinExistence type="inferred from homology"/>
<dbReference type="Proteomes" id="UP000305541">
    <property type="component" value="Unassembled WGS sequence"/>
</dbReference>
<evidence type="ECO:0000256" key="2">
    <source>
        <dbReference type="ARBA" id="ARBA00022649"/>
    </source>
</evidence>
<protein>
    <submittedName>
        <fullName evidence="3">Type II toxin-antitoxin system PemK/MazF family toxin</fullName>
    </submittedName>
</protein>
<sequence length="112" mass="12837">MVEKPTTGAIIYIDFDPAIGAEIEKRRPAVVISNELLMETTRFIWVVPISHGTYDGPHYPLHVALDGRTKIAGTAYAEQIKSFDYTKRSWKFVEQMPQDLFEQIRKKAKLVL</sequence>
<evidence type="ECO:0000256" key="1">
    <source>
        <dbReference type="ARBA" id="ARBA00007521"/>
    </source>
</evidence>
<keyword evidence="2" id="KW-1277">Toxin-antitoxin system</keyword>
<dbReference type="AlphaFoldDB" id="A0A5R9BQ97"/>
<dbReference type="Pfam" id="PF02452">
    <property type="entry name" value="PemK_toxin"/>
    <property type="match status" value="1"/>
</dbReference>
<comment type="similarity">
    <text evidence="1">Belongs to the PemK/MazF family.</text>
</comment>
<dbReference type="InterPro" id="IPR011067">
    <property type="entry name" value="Plasmid_toxin/cell-grow_inhib"/>
</dbReference>
<organism evidence="3 4">
    <name type="scientific">Pediococcus stilesii</name>
    <dbReference type="NCBI Taxonomy" id="331679"/>
    <lineage>
        <taxon>Bacteria</taxon>
        <taxon>Bacillati</taxon>
        <taxon>Bacillota</taxon>
        <taxon>Bacilli</taxon>
        <taxon>Lactobacillales</taxon>
        <taxon>Lactobacillaceae</taxon>
        <taxon>Pediococcus</taxon>
    </lineage>
</organism>
<dbReference type="PANTHER" id="PTHR33988">
    <property type="entry name" value="ENDORIBONUCLEASE MAZF-RELATED"/>
    <property type="match status" value="1"/>
</dbReference>
<dbReference type="GO" id="GO:0003677">
    <property type="term" value="F:DNA binding"/>
    <property type="evidence" value="ECO:0007669"/>
    <property type="project" value="InterPro"/>
</dbReference>
<evidence type="ECO:0000313" key="3">
    <source>
        <dbReference type="EMBL" id="TLQ02836.1"/>
    </source>
</evidence>
<gene>
    <name evidence="3" type="ORF">FEZ51_10235</name>
</gene>
<reference evidence="3 4" key="1">
    <citation type="submission" date="2019-05" db="EMBL/GenBank/DDBJ databases">
        <title>The metagenome of a microbial culture collection derived from dairy environment covers the genomic content of the human microbiome.</title>
        <authorList>
            <person name="Roder T."/>
            <person name="Wuthrich D."/>
            <person name="Sattari Z."/>
            <person name="Von Ah U."/>
            <person name="Bar C."/>
            <person name="Ronchi F."/>
            <person name="Macpherson A.J."/>
            <person name="Ganal-Vonarburg S.C."/>
            <person name="Bruggmann R."/>
            <person name="Vergeres G."/>
        </authorList>
    </citation>
    <scope>NUCLEOTIDE SEQUENCE [LARGE SCALE GENOMIC DNA]</scope>
    <source>
        <strain evidence="3 4">FAM 18815</strain>
    </source>
</reference>
<dbReference type="GO" id="GO:0004521">
    <property type="term" value="F:RNA endonuclease activity"/>
    <property type="evidence" value="ECO:0007669"/>
    <property type="project" value="TreeGrafter"/>
</dbReference>
<dbReference type="GO" id="GO:0006402">
    <property type="term" value="P:mRNA catabolic process"/>
    <property type="evidence" value="ECO:0007669"/>
    <property type="project" value="TreeGrafter"/>
</dbReference>
<accession>A0A5R9BQ97</accession>
<evidence type="ECO:0000313" key="4">
    <source>
        <dbReference type="Proteomes" id="UP000305541"/>
    </source>
</evidence>
<dbReference type="Gene3D" id="2.30.30.110">
    <property type="match status" value="1"/>
</dbReference>
<dbReference type="SUPFAM" id="SSF50118">
    <property type="entry name" value="Cell growth inhibitor/plasmid maintenance toxic component"/>
    <property type="match status" value="1"/>
</dbReference>
<dbReference type="InterPro" id="IPR003477">
    <property type="entry name" value="PemK-like"/>
</dbReference>